<gene>
    <name evidence="3" type="ORF">ACFFQA_13090</name>
</gene>
<feature type="region of interest" description="Disordered" evidence="1">
    <location>
        <begin position="20"/>
        <end position="45"/>
    </location>
</feature>
<dbReference type="Proteomes" id="UP001589693">
    <property type="component" value="Unassembled WGS sequence"/>
</dbReference>
<proteinExistence type="predicted"/>
<evidence type="ECO:0000256" key="1">
    <source>
        <dbReference type="SAM" id="MobiDB-lite"/>
    </source>
</evidence>
<reference evidence="3 4" key="1">
    <citation type="submission" date="2024-09" db="EMBL/GenBank/DDBJ databases">
        <authorList>
            <person name="Sun Q."/>
            <person name="Mori K."/>
        </authorList>
    </citation>
    <scope>NUCLEOTIDE SEQUENCE [LARGE SCALE GENOMIC DNA]</scope>
    <source>
        <strain evidence="3 4">TBRC 7907</strain>
    </source>
</reference>
<feature type="chain" id="PRO_5047223724" evidence="2">
    <location>
        <begin position="23"/>
        <end position="112"/>
    </location>
</feature>
<accession>A0ABV5ZVE4</accession>
<feature type="signal peptide" evidence="2">
    <location>
        <begin position="1"/>
        <end position="22"/>
    </location>
</feature>
<protein>
    <submittedName>
        <fullName evidence="3">Uncharacterized protein</fullName>
    </submittedName>
</protein>
<evidence type="ECO:0000256" key="2">
    <source>
        <dbReference type="SAM" id="SignalP"/>
    </source>
</evidence>
<keyword evidence="2" id="KW-0732">Signal</keyword>
<dbReference type="EMBL" id="JBHLZU010000010">
    <property type="protein sequence ID" value="MFB9904871.1"/>
    <property type="molecule type" value="Genomic_DNA"/>
</dbReference>
<sequence>MRAAQFLVIASVLVLSGCGAAASPGPQPSANPPSSTEKPPAVTVEKGRTGEVAVKVGDVISVPPNDTVPLVKDPHVRLDLQTETEWRYRAASPGRTVIPTNNDGASVTLVIS</sequence>
<evidence type="ECO:0000313" key="3">
    <source>
        <dbReference type="EMBL" id="MFB9904871.1"/>
    </source>
</evidence>
<dbReference type="RefSeq" id="WP_377852068.1">
    <property type="nucleotide sequence ID" value="NZ_JBHLZU010000010.1"/>
</dbReference>
<evidence type="ECO:0000313" key="4">
    <source>
        <dbReference type="Proteomes" id="UP001589693"/>
    </source>
</evidence>
<keyword evidence="4" id="KW-1185">Reference proteome</keyword>
<dbReference type="PROSITE" id="PS51257">
    <property type="entry name" value="PROKAR_LIPOPROTEIN"/>
    <property type="match status" value="1"/>
</dbReference>
<organism evidence="3 4">
    <name type="scientific">Allokutzneria oryzae</name>
    <dbReference type="NCBI Taxonomy" id="1378989"/>
    <lineage>
        <taxon>Bacteria</taxon>
        <taxon>Bacillati</taxon>
        <taxon>Actinomycetota</taxon>
        <taxon>Actinomycetes</taxon>
        <taxon>Pseudonocardiales</taxon>
        <taxon>Pseudonocardiaceae</taxon>
        <taxon>Allokutzneria</taxon>
    </lineage>
</organism>
<name>A0ABV5ZVE4_9PSEU</name>
<comment type="caution">
    <text evidence="3">The sequence shown here is derived from an EMBL/GenBank/DDBJ whole genome shotgun (WGS) entry which is preliminary data.</text>
</comment>